<accession>A0A1Y1JN57</accession>
<proteinExistence type="predicted"/>
<dbReference type="GeneID" id="39749623"/>
<feature type="region of interest" description="Disordered" evidence="1">
    <location>
        <begin position="316"/>
        <end position="335"/>
    </location>
</feature>
<dbReference type="RefSeq" id="XP_028545474.1">
    <property type="nucleotide sequence ID" value="XM_028689673.1"/>
</dbReference>
<gene>
    <name evidence="3" type="ORF">PGO_131570</name>
</gene>
<evidence type="ECO:0000259" key="2">
    <source>
        <dbReference type="Pfam" id="PF17745"/>
    </source>
</evidence>
<evidence type="ECO:0000313" key="4">
    <source>
        <dbReference type="Proteomes" id="UP000195521"/>
    </source>
</evidence>
<dbReference type="EMBL" id="BDQF01000014">
    <property type="protein sequence ID" value="GAW82885.1"/>
    <property type="molecule type" value="Genomic_DNA"/>
</dbReference>
<dbReference type="Proteomes" id="UP000195521">
    <property type="component" value="Unassembled WGS sequence"/>
</dbReference>
<name>A0A1Y1JN57_PLAGO</name>
<dbReference type="AlphaFoldDB" id="A0A1Y1JN57"/>
<reference evidence="4" key="1">
    <citation type="submission" date="2017-04" db="EMBL/GenBank/DDBJ databases">
        <title>Plasmodium gonderi genome.</title>
        <authorList>
            <person name="Arisue N."/>
            <person name="Honma H."/>
            <person name="Kawai S."/>
            <person name="Tougan T."/>
            <person name="Tanabe K."/>
            <person name="Horii T."/>
        </authorList>
    </citation>
    <scope>NUCLEOTIDE SEQUENCE [LARGE SCALE GENOMIC DNA]</scope>
    <source>
        <strain evidence="4">ATCC 30045</strain>
    </source>
</reference>
<sequence>MDEGKNAFLFHLFCSNANDQTMEEESKIRNYRFLKLPSISEPCKLVLYYFNDKSNELYLLERNYYNPKIESIKHENDKINKSCVSLFINNYTIQNECCFFCYPIDVIFLFTTLIYQNCTSNTYTTLGDYIDNILRNNDIKLKNEIKKNIFYILNKNINNVKDRLKNVCDELYEMGKFYYKPNLKKVKNFYNFKCVILFNYIIENKIVFSDYMQQMDKEILEKYKINLNLHSISTTKMKNMNLKQIDKYNEYKKNVDSYVIHFNKKYYKFCGSDLRTFVWLIMKGFMSLSLSEKITPPDIHEKLSKMKEDDKMKKMQQNETFTKGKKHPLQPPRNQMMIESFFKRKKTN</sequence>
<organism evidence="3 4">
    <name type="scientific">Plasmodium gonderi</name>
    <dbReference type="NCBI Taxonomy" id="77519"/>
    <lineage>
        <taxon>Eukaryota</taxon>
        <taxon>Sar</taxon>
        <taxon>Alveolata</taxon>
        <taxon>Apicomplexa</taxon>
        <taxon>Aconoidasida</taxon>
        <taxon>Haemosporida</taxon>
        <taxon>Plasmodiidae</taxon>
        <taxon>Plasmodium</taxon>
        <taxon>Plasmodium (Plasmodium)</taxon>
    </lineage>
</organism>
<evidence type="ECO:0000313" key="3">
    <source>
        <dbReference type="EMBL" id="GAW82885.1"/>
    </source>
</evidence>
<dbReference type="Pfam" id="PF17745">
    <property type="entry name" value="Ydr279_N"/>
    <property type="match status" value="1"/>
</dbReference>
<feature type="domain" description="Rnh202 triple barrel" evidence="2">
    <location>
        <begin position="27"/>
        <end position="105"/>
    </location>
</feature>
<evidence type="ECO:0000256" key="1">
    <source>
        <dbReference type="SAM" id="MobiDB-lite"/>
    </source>
</evidence>
<keyword evidence="4" id="KW-1185">Reference proteome</keyword>
<protein>
    <submittedName>
        <fullName evidence="3">Ribonuclease H2 subunit B</fullName>
    </submittedName>
</protein>
<dbReference type="OMA" id="FFCYPID"/>
<dbReference type="InterPro" id="IPR041195">
    <property type="entry name" value="Rnh202_N"/>
</dbReference>
<dbReference type="OrthoDB" id="364759at2759"/>
<comment type="caution">
    <text evidence="3">The sequence shown here is derived from an EMBL/GenBank/DDBJ whole genome shotgun (WGS) entry which is preliminary data.</text>
</comment>